<dbReference type="AlphaFoldDB" id="A0A378TLX4"/>
<dbReference type="GO" id="GO:0043200">
    <property type="term" value="P:response to amino acid"/>
    <property type="evidence" value="ECO:0007669"/>
    <property type="project" value="TreeGrafter"/>
</dbReference>
<dbReference type="GO" id="GO:0005829">
    <property type="term" value="C:cytosol"/>
    <property type="evidence" value="ECO:0007669"/>
    <property type="project" value="TreeGrafter"/>
</dbReference>
<reference evidence="6 7" key="1">
    <citation type="submission" date="2018-06" db="EMBL/GenBank/DDBJ databases">
        <authorList>
            <consortium name="Pathogen Informatics"/>
            <person name="Doyle S."/>
        </authorList>
    </citation>
    <scope>NUCLEOTIDE SEQUENCE [LARGE SCALE GENOMIC DNA]</scope>
    <source>
        <strain evidence="6 7">NCTC10821</strain>
    </source>
</reference>
<dbReference type="Proteomes" id="UP000254978">
    <property type="component" value="Unassembled WGS sequence"/>
</dbReference>
<dbReference type="Pfam" id="PF13404">
    <property type="entry name" value="HTH_AsnC-type"/>
    <property type="match status" value="2"/>
</dbReference>
<dbReference type="Gene3D" id="1.10.10.10">
    <property type="entry name" value="Winged helix-like DNA-binding domain superfamily/Winged helix DNA-binding domain"/>
    <property type="match status" value="2"/>
</dbReference>
<dbReference type="PANTHER" id="PTHR30154:SF34">
    <property type="entry name" value="TRANSCRIPTIONAL REGULATOR AZLB"/>
    <property type="match status" value="1"/>
</dbReference>
<evidence type="ECO:0000256" key="1">
    <source>
        <dbReference type="ARBA" id="ARBA00023015"/>
    </source>
</evidence>
<protein>
    <submittedName>
        <fullName evidence="6">AsnC family transcriptional regulator</fullName>
    </submittedName>
</protein>
<dbReference type="EMBL" id="UGQT01000001">
    <property type="protein sequence ID" value="STZ61197.1"/>
    <property type="molecule type" value="Genomic_DNA"/>
</dbReference>
<feature type="domain" description="HTH asnC-type" evidence="5">
    <location>
        <begin position="1"/>
        <end position="61"/>
    </location>
</feature>
<dbReference type="SUPFAM" id="SSF46785">
    <property type="entry name" value="Winged helix' DNA-binding domain"/>
    <property type="match status" value="2"/>
</dbReference>
<dbReference type="InterPro" id="IPR019885">
    <property type="entry name" value="Tscrpt_reg_HTH_AsnC-type_CS"/>
</dbReference>
<organism evidence="6 7">
    <name type="scientific">Mycolicibacterium tokaiense</name>
    <dbReference type="NCBI Taxonomy" id="39695"/>
    <lineage>
        <taxon>Bacteria</taxon>
        <taxon>Bacillati</taxon>
        <taxon>Actinomycetota</taxon>
        <taxon>Actinomycetes</taxon>
        <taxon>Mycobacteriales</taxon>
        <taxon>Mycobacteriaceae</taxon>
        <taxon>Mycolicibacterium</taxon>
    </lineage>
</organism>
<evidence type="ECO:0000313" key="6">
    <source>
        <dbReference type="EMBL" id="STZ61197.1"/>
    </source>
</evidence>
<keyword evidence="7" id="KW-1185">Reference proteome</keyword>
<keyword evidence="2" id="KW-0238">DNA-binding</keyword>
<dbReference type="RefSeq" id="WP_115281921.1">
    <property type="nucleotide sequence ID" value="NZ_AP022600.1"/>
</dbReference>
<accession>A0A378TLX4</accession>
<gene>
    <name evidence="6" type="ORF">NCTC10821_04746</name>
</gene>
<dbReference type="SMART" id="SM00344">
    <property type="entry name" value="HTH_ASNC"/>
    <property type="match status" value="2"/>
</dbReference>
<evidence type="ECO:0000256" key="2">
    <source>
        <dbReference type="ARBA" id="ARBA00023125"/>
    </source>
</evidence>
<dbReference type="InterPro" id="IPR011008">
    <property type="entry name" value="Dimeric_a/b-barrel"/>
</dbReference>
<dbReference type="PANTHER" id="PTHR30154">
    <property type="entry name" value="LEUCINE-RESPONSIVE REGULATORY PROTEIN"/>
    <property type="match status" value="1"/>
</dbReference>
<keyword evidence="3" id="KW-0804">Transcription</keyword>
<name>A0A378TLX4_9MYCO</name>
<evidence type="ECO:0000259" key="5">
    <source>
        <dbReference type="PROSITE" id="PS50956"/>
    </source>
</evidence>
<dbReference type="InterPro" id="IPR019888">
    <property type="entry name" value="Tscrpt_reg_AsnC-like"/>
</dbReference>
<feature type="compositionally biased region" description="Polar residues" evidence="4">
    <location>
        <begin position="310"/>
        <end position="320"/>
    </location>
</feature>
<dbReference type="InterPro" id="IPR036388">
    <property type="entry name" value="WH-like_DNA-bd_sf"/>
</dbReference>
<dbReference type="InterPro" id="IPR000485">
    <property type="entry name" value="AsnC-type_HTH_dom"/>
</dbReference>
<feature type="region of interest" description="Disordered" evidence="4">
    <location>
        <begin position="295"/>
        <end position="320"/>
    </location>
</feature>
<dbReference type="InterPro" id="IPR036390">
    <property type="entry name" value="WH_DNA-bd_sf"/>
</dbReference>
<dbReference type="PROSITE" id="PS00519">
    <property type="entry name" value="HTH_ASNC_1"/>
    <property type="match status" value="1"/>
</dbReference>
<evidence type="ECO:0000256" key="4">
    <source>
        <dbReference type="SAM" id="MobiDB-lite"/>
    </source>
</evidence>
<proteinExistence type="predicted"/>
<dbReference type="Gene3D" id="3.30.70.920">
    <property type="match status" value="2"/>
</dbReference>
<evidence type="ECO:0000313" key="7">
    <source>
        <dbReference type="Proteomes" id="UP000254978"/>
    </source>
</evidence>
<sequence>MDETDEAIVALLEVDGRLTHREIARAVGLSRSAAAARVQRLISSGQVIIRGAVHPAVLGRGALAHVSLALAGPATPVAQHVAQRADVPFLSLTSGTHAMVAEVRAPSVRHIDRSVADLRGLDGVVGVDTLTYVEVVRDVVGPVGDVRTEIDGTDRALLRALQEDGRASFVNLATVVGLSAAGARRRVLRLIDEQVVRIGAVVRHSGRDRQVAMGLGIRLAGAEDSALDALAAMPAAIFVARTLGRYDVLATIRAFSNSQLVEALDAVRGLAGVGAVDSWAHLAVVKESYAAGFEGPELGNRPRDDAGRHTVSSDAGGSSQ</sequence>
<dbReference type="PROSITE" id="PS50956">
    <property type="entry name" value="HTH_ASNC_2"/>
    <property type="match status" value="1"/>
</dbReference>
<dbReference type="GO" id="GO:0043565">
    <property type="term" value="F:sequence-specific DNA binding"/>
    <property type="evidence" value="ECO:0007669"/>
    <property type="project" value="InterPro"/>
</dbReference>
<dbReference type="OrthoDB" id="3526090at2"/>
<dbReference type="PRINTS" id="PR00033">
    <property type="entry name" value="HTHASNC"/>
</dbReference>
<dbReference type="SUPFAM" id="SSF54909">
    <property type="entry name" value="Dimeric alpha+beta barrel"/>
    <property type="match status" value="2"/>
</dbReference>
<evidence type="ECO:0000256" key="3">
    <source>
        <dbReference type="ARBA" id="ARBA00023163"/>
    </source>
</evidence>
<keyword evidence="1" id="KW-0805">Transcription regulation</keyword>